<dbReference type="Pfam" id="PF00571">
    <property type="entry name" value="CBS"/>
    <property type="match status" value="2"/>
</dbReference>
<gene>
    <name evidence="4" type="ORF">RM530_07150</name>
</gene>
<keyword evidence="1 2" id="KW-0129">CBS domain</keyword>
<dbReference type="SMART" id="SM00116">
    <property type="entry name" value="CBS"/>
    <property type="match status" value="2"/>
</dbReference>
<dbReference type="EMBL" id="JAVRIC010000007">
    <property type="protein sequence ID" value="MDT0497142.1"/>
    <property type="molecule type" value="Genomic_DNA"/>
</dbReference>
<evidence type="ECO:0000313" key="5">
    <source>
        <dbReference type="Proteomes" id="UP001254608"/>
    </source>
</evidence>
<evidence type="ECO:0000259" key="3">
    <source>
        <dbReference type="PROSITE" id="PS51371"/>
    </source>
</evidence>
<keyword evidence="5" id="KW-1185">Reference proteome</keyword>
<dbReference type="PANTHER" id="PTHR43080">
    <property type="entry name" value="CBS DOMAIN-CONTAINING PROTEIN CBSX3, MITOCHONDRIAL"/>
    <property type="match status" value="1"/>
</dbReference>
<proteinExistence type="predicted"/>
<evidence type="ECO:0000256" key="2">
    <source>
        <dbReference type="PROSITE-ProRule" id="PRU00703"/>
    </source>
</evidence>
<sequence length="138" mass="14932">MATLQNVTARDFMSANLVSFSADMDVLTAIQLLLENGCSAGPVFDRLGNLVGILSEKDCIQVALNAGYHGEWGGKVSQFMSTSVITVDADDSILDVARRFVGSPFKLYPVVGDNRVIGHITRSHVLRAIDSMRGKYPV</sequence>
<organism evidence="4 5">
    <name type="scientific">Banduia mediterranea</name>
    <dbReference type="NCBI Taxonomy" id="3075609"/>
    <lineage>
        <taxon>Bacteria</taxon>
        <taxon>Pseudomonadati</taxon>
        <taxon>Pseudomonadota</taxon>
        <taxon>Gammaproteobacteria</taxon>
        <taxon>Nevskiales</taxon>
        <taxon>Algiphilaceae</taxon>
        <taxon>Banduia</taxon>
    </lineage>
</organism>
<dbReference type="InterPro" id="IPR000644">
    <property type="entry name" value="CBS_dom"/>
</dbReference>
<dbReference type="PROSITE" id="PS51371">
    <property type="entry name" value="CBS"/>
    <property type="match status" value="2"/>
</dbReference>
<dbReference type="RefSeq" id="WP_311364534.1">
    <property type="nucleotide sequence ID" value="NZ_JAVRIC010000007.1"/>
</dbReference>
<dbReference type="InterPro" id="IPR051257">
    <property type="entry name" value="Diverse_CBS-Domain"/>
</dbReference>
<comment type="caution">
    <text evidence="4">The sequence shown here is derived from an EMBL/GenBank/DDBJ whole genome shotgun (WGS) entry which is preliminary data.</text>
</comment>
<dbReference type="SUPFAM" id="SSF54631">
    <property type="entry name" value="CBS-domain pair"/>
    <property type="match status" value="1"/>
</dbReference>
<evidence type="ECO:0000313" key="4">
    <source>
        <dbReference type="EMBL" id="MDT0497142.1"/>
    </source>
</evidence>
<name>A0ABU2WJ78_9GAMM</name>
<reference evidence="4 5" key="1">
    <citation type="submission" date="2023-09" db="EMBL/GenBank/DDBJ databases">
        <authorList>
            <person name="Rey-Velasco X."/>
        </authorList>
    </citation>
    <scope>NUCLEOTIDE SEQUENCE [LARGE SCALE GENOMIC DNA]</scope>
    <source>
        <strain evidence="4 5">W345</strain>
    </source>
</reference>
<dbReference type="Proteomes" id="UP001254608">
    <property type="component" value="Unassembled WGS sequence"/>
</dbReference>
<dbReference type="PANTHER" id="PTHR43080:SF26">
    <property type="entry name" value="REGULATORY PROTEIN"/>
    <property type="match status" value="1"/>
</dbReference>
<feature type="domain" description="CBS" evidence="3">
    <location>
        <begin position="13"/>
        <end position="71"/>
    </location>
</feature>
<accession>A0ABU2WJ78</accession>
<dbReference type="InterPro" id="IPR044729">
    <property type="entry name" value="CBS_bac"/>
</dbReference>
<dbReference type="InterPro" id="IPR046342">
    <property type="entry name" value="CBS_dom_sf"/>
</dbReference>
<dbReference type="Gene3D" id="3.10.580.10">
    <property type="entry name" value="CBS-domain"/>
    <property type="match status" value="1"/>
</dbReference>
<evidence type="ECO:0000256" key="1">
    <source>
        <dbReference type="ARBA" id="ARBA00023122"/>
    </source>
</evidence>
<feature type="domain" description="CBS" evidence="3">
    <location>
        <begin position="80"/>
        <end position="138"/>
    </location>
</feature>
<dbReference type="CDD" id="cd04629">
    <property type="entry name" value="CBS_pair_bac"/>
    <property type="match status" value="1"/>
</dbReference>
<protein>
    <submittedName>
        <fullName evidence="4">CBS domain-containing protein</fullName>
    </submittedName>
</protein>